<accession>A0ABS2ZWT1</accession>
<gene>
    <name evidence="1" type="ORF">JYA62_03340</name>
</gene>
<evidence type="ECO:0000313" key="2">
    <source>
        <dbReference type="Proteomes" id="UP000779070"/>
    </source>
</evidence>
<proteinExistence type="predicted"/>
<organism evidence="1 2">
    <name type="scientific">Vibrio neptunius</name>
    <dbReference type="NCBI Taxonomy" id="170651"/>
    <lineage>
        <taxon>Bacteria</taxon>
        <taxon>Pseudomonadati</taxon>
        <taxon>Pseudomonadota</taxon>
        <taxon>Gammaproteobacteria</taxon>
        <taxon>Vibrionales</taxon>
        <taxon>Vibrionaceae</taxon>
        <taxon>Vibrio</taxon>
    </lineage>
</organism>
<protein>
    <submittedName>
        <fullName evidence="1">Uncharacterized protein</fullName>
    </submittedName>
</protein>
<name>A0ABS2ZWT1_9VIBR</name>
<sequence>MKPQIIPVNLQDKASLQQALETFQSHLQAVYKTGQLINQVGGFVSHDNRLFQTSDLQDPEQIQGMARFGSINDPGFEQMERLSELELEQLNRSDVYLKFSHVTVFQHALADEAFKPLVLRICQELVEFSIRVNSSNELFFSSSSIFGTYLLVLLAEKYPEYAYLIGEFVPPNGDYHQLGYHCTGDITYLFDKYGYDPMMLDILASTRCPNLMSAMAEGFSDWSRFRPNLLKCFLADEQKYQYFVQALKASLTRRPVDTQSLWLSEELESCFDEMMDDAANQNEELDEDDQEFGELDFHGRRMSEVLEALDETLFELVKDVPLAELYYYSQPVYEGVTLGDTRDDLFYQEYNEDSEYETNKAFFLEGFDNGEKILAYIEHNQCPEVLDELVPTNIRKLARDKKLYIFKRFEYFGSGGFELSEELDHDVELSDILERFFVAYLNPELFGIVDDGEAEQDQKCLRTLDVLVRLLGKKELSGSELKEVVDEFELCSKKDAVKRYTLKALSKDEIKDRVYGLINEDTINTFGRARLEELHDFFKRDEALFGEMLDEVILRAYQDTDPDILAVTPGLNQIDYARGTQLLSVAYILCQEANSFTPSEHLGALAGFYSEHVFKSFYREMAQHHELDCDEKAQALSEKIKAYVESQASGGNSLFAKLMKQEPAAQAVSKDEALACIRELLASPDEETGTLHSDVFVVSDDVGMILASMLYAAKVAPAPLKKQLLALYGLMLELFPAKTLLVSFYEFSESGVYTYQTTNDEIEAFCDFITDLGINEKYAFLLRIVMIQKAQVRKHVDGFNNDNGLRDAYLRLLNRYRKKDEQDPNEPEMLARKERKISEAISAAVDLLDDKHRQRFLGFAYPGFDEAAYNVLVTAELVPELAAFFSDNTDADEAECEALVHALMGYLIGELSLADITPTVLTRLSRGKPWDYTRNICATLLCASDARWQKLLAFLFASDNLDNIDDFFDILDNKFPDGTENEPKRATEMVRLITQAGLEGELAYAFYLRQFEAFETDWYFDENPFTPVILRHLEEIQASATLTASEAYDFFMQEKEENQD</sequence>
<dbReference type="RefSeq" id="WP_206368991.1">
    <property type="nucleotide sequence ID" value="NZ_CAWPTM010000145.1"/>
</dbReference>
<keyword evidence="2" id="KW-1185">Reference proteome</keyword>
<comment type="caution">
    <text evidence="1">The sequence shown here is derived from an EMBL/GenBank/DDBJ whole genome shotgun (WGS) entry which is preliminary data.</text>
</comment>
<dbReference type="EMBL" id="JAFHLB010000003">
    <property type="protein sequence ID" value="MBN3576701.1"/>
    <property type="molecule type" value="Genomic_DNA"/>
</dbReference>
<dbReference type="Proteomes" id="UP000779070">
    <property type="component" value="Unassembled WGS sequence"/>
</dbReference>
<evidence type="ECO:0000313" key="1">
    <source>
        <dbReference type="EMBL" id="MBN3576701.1"/>
    </source>
</evidence>
<reference evidence="1 2" key="1">
    <citation type="submission" date="2021-02" db="EMBL/GenBank/DDBJ databases">
        <title>Draft Genome Sequences of 5 Vibrio neptunius Strains Isolated From of Bivalve Hatcheries.</title>
        <authorList>
            <person name="Galvis F."/>
            <person name="Barja J.L."/>
            <person name="Lemos M.L."/>
            <person name="Balado M."/>
        </authorList>
    </citation>
    <scope>NUCLEOTIDE SEQUENCE [LARGE SCALE GENOMIC DNA]</scope>
    <source>
        <strain evidence="1 2">PP-145.98</strain>
    </source>
</reference>